<evidence type="ECO:0000256" key="4">
    <source>
        <dbReference type="ARBA" id="ARBA00022989"/>
    </source>
</evidence>
<feature type="transmembrane region" description="Helical" evidence="6">
    <location>
        <begin position="190"/>
        <end position="211"/>
    </location>
</feature>
<evidence type="ECO:0000313" key="10">
    <source>
        <dbReference type="Proteomes" id="UP000077202"/>
    </source>
</evidence>
<dbReference type="SUPFAM" id="SSF51735">
    <property type="entry name" value="NAD(P)-binding Rossmann-fold domains"/>
    <property type="match status" value="1"/>
</dbReference>
<protein>
    <recommendedName>
        <fullName evidence="11">Fatty acid hydroxylase domain-containing protein</fullName>
    </recommendedName>
</protein>
<organism evidence="9 10">
    <name type="scientific">Marchantia polymorpha subsp. ruderalis</name>
    <dbReference type="NCBI Taxonomy" id="1480154"/>
    <lineage>
        <taxon>Eukaryota</taxon>
        <taxon>Viridiplantae</taxon>
        <taxon>Streptophyta</taxon>
        <taxon>Embryophyta</taxon>
        <taxon>Marchantiophyta</taxon>
        <taxon>Marchantiopsida</taxon>
        <taxon>Marchantiidae</taxon>
        <taxon>Marchantiales</taxon>
        <taxon>Marchantiaceae</taxon>
        <taxon>Marchantia</taxon>
    </lineage>
</organism>
<evidence type="ECO:0000256" key="6">
    <source>
        <dbReference type="SAM" id="Phobius"/>
    </source>
</evidence>
<dbReference type="Proteomes" id="UP000077202">
    <property type="component" value="Unassembled WGS sequence"/>
</dbReference>
<dbReference type="Pfam" id="PF12076">
    <property type="entry name" value="CER1-like_C"/>
    <property type="match status" value="1"/>
</dbReference>
<proteinExistence type="inferred from homology"/>
<feature type="transmembrane region" description="Helical" evidence="6">
    <location>
        <begin position="21"/>
        <end position="41"/>
    </location>
</feature>
<keyword evidence="3 6" id="KW-0812">Transmembrane</keyword>
<feature type="transmembrane region" description="Helical" evidence="6">
    <location>
        <begin position="127"/>
        <end position="146"/>
    </location>
</feature>
<dbReference type="GO" id="GO:0008610">
    <property type="term" value="P:lipid biosynthetic process"/>
    <property type="evidence" value="ECO:0007669"/>
    <property type="project" value="InterPro"/>
</dbReference>
<evidence type="ECO:0000313" key="9">
    <source>
        <dbReference type="EMBL" id="OAE24955.1"/>
    </source>
</evidence>
<comment type="caution">
    <text evidence="9">The sequence shown here is derived from an EMBL/GenBank/DDBJ whole genome shotgun (WGS) entry which is preliminary data.</text>
</comment>
<dbReference type="AlphaFoldDB" id="A0A176VXT2"/>
<gene>
    <name evidence="9" type="ORF">AXG93_3545s1200</name>
</gene>
<dbReference type="GO" id="GO:0016020">
    <property type="term" value="C:membrane"/>
    <property type="evidence" value="ECO:0007669"/>
    <property type="project" value="UniProtKB-SubCell"/>
</dbReference>
<keyword evidence="4 6" id="KW-1133">Transmembrane helix</keyword>
<feature type="domain" description="Very-long-chain aldehyde decarbonylase CER1-like C-terminal" evidence="8">
    <location>
        <begin position="504"/>
        <end position="674"/>
    </location>
</feature>
<comment type="subcellular location">
    <subcellularLocation>
        <location evidence="1">Membrane</location>
        <topology evidence="1">Multi-pass membrane protein</topology>
    </subcellularLocation>
</comment>
<dbReference type="InterPro" id="IPR036291">
    <property type="entry name" value="NAD(P)-bd_dom_sf"/>
</dbReference>
<dbReference type="InterPro" id="IPR050307">
    <property type="entry name" value="Sterol_Desaturase_Related"/>
</dbReference>
<comment type="similarity">
    <text evidence="2">Belongs to the sterol desaturase family.</text>
</comment>
<dbReference type="GO" id="GO:0016491">
    <property type="term" value="F:oxidoreductase activity"/>
    <property type="evidence" value="ECO:0007669"/>
    <property type="project" value="InterPro"/>
</dbReference>
<feature type="transmembrane region" description="Helical" evidence="6">
    <location>
        <begin position="47"/>
        <end position="68"/>
    </location>
</feature>
<evidence type="ECO:0000259" key="7">
    <source>
        <dbReference type="Pfam" id="PF04116"/>
    </source>
</evidence>
<dbReference type="Pfam" id="PF04116">
    <property type="entry name" value="FA_hydroxylase"/>
    <property type="match status" value="1"/>
</dbReference>
<dbReference type="PANTHER" id="PTHR11863">
    <property type="entry name" value="STEROL DESATURASE"/>
    <property type="match status" value="1"/>
</dbReference>
<dbReference type="InterPro" id="IPR021940">
    <property type="entry name" value="CER1-like_C"/>
</dbReference>
<name>A0A176VXT2_MARPO</name>
<evidence type="ECO:0008006" key="11">
    <source>
        <dbReference type="Google" id="ProtNLM"/>
    </source>
</evidence>
<evidence type="ECO:0000259" key="8">
    <source>
        <dbReference type="Pfam" id="PF12076"/>
    </source>
</evidence>
<dbReference type="EMBL" id="LVLJ01002446">
    <property type="protein sequence ID" value="OAE24955.1"/>
    <property type="molecule type" value="Genomic_DNA"/>
</dbReference>
<evidence type="ECO:0000256" key="2">
    <source>
        <dbReference type="ARBA" id="ARBA00009324"/>
    </source>
</evidence>
<accession>A0A176VXT2</accession>
<dbReference type="GO" id="GO:0005506">
    <property type="term" value="F:iron ion binding"/>
    <property type="evidence" value="ECO:0007669"/>
    <property type="project" value="InterPro"/>
</dbReference>
<sequence length="680" mass="77610">MSMAAKRPYLTASPWHTLRGYKYVVLVPFLIKAIHANYFAGNDVDNWCWHMLLVTFLRLLLAQLWMTFSRMHGIVKKYQIHEGGVTFEQVDREFHSDDHMILEVLLATAVHVWMPGFRFLPLWNTKGLVTIFFIHAGPTEFVYYWLHRFLHTDFLFNNYHHFHHLSVYTEPATAGVSTFLELVLYAGIKGIALLGTIFTGGASISMIYIYWMTFDFLKNMAHCNCEIVPAWAFRTLPFLKYTMITPSYHSLHHTEPATNFCLFMPLYDHLNGTVNKNSDELYDRITAGRQETAPDFVFLPHCVDMLSALQVTFVLRHTAAHPYSSQWYLWFLLPIPILSCICMTIWGKVFVAYKYYLNDIVGQTWVVPRFGFQYFIPQEMKNINSLIESAILEADRTGVKVISLGALNKVCQPQLSSLLMSKSVYSVTGRIQQSDIQTTMQHGAKRDKSQNNKMFDTLTQNEALNGGGALFVQKHPDLRVRVVHGNTLTAACILKGLPEGVTEVFMNGATSKLGRAIALYLVRRRVNVMMLTSSKERFDAIVREAPTHLRHYFTLVTDYRSGKNCKTWIMGKWTRSRDQRWAPKGTHFHQFVVPPVASARKDCTYGKLAAMRMPPHVKGLYSCEVTCERNVVHACHAGGLVHCLEGWAHHEVGGIDVDRIDLVWEAALKHGFLPVSAGEA</sequence>
<evidence type="ECO:0000256" key="1">
    <source>
        <dbReference type="ARBA" id="ARBA00004141"/>
    </source>
</evidence>
<evidence type="ECO:0000256" key="3">
    <source>
        <dbReference type="ARBA" id="ARBA00022692"/>
    </source>
</evidence>
<feature type="transmembrane region" description="Helical" evidence="6">
    <location>
        <begin position="327"/>
        <end position="346"/>
    </location>
</feature>
<feature type="domain" description="Fatty acid hydroxylase" evidence="7">
    <location>
        <begin position="137"/>
        <end position="273"/>
    </location>
</feature>
<dbReference type="InterPro" id="IPR006694">
    <property type="entry name" value="Fatty_acid_hydroxylase"/>
</dbReference>
<keyword evidence="10" id="KW-1185">Reference proteome</keyword>
<evidence type="ECO:0000256" key="5">
    <source>
        <dbReference type="ARBA" id="ARBA00023136"/>
    </source>
</evidence>
<keyword evidence="5 6" id="KW-0472">Membrane</keyword>
<reference evidence="9" key="1">
    <citation type="submission" date="2016-03" db="EMBL/GenBank/DDBJ databases">
        <title>Mechanisms controlling the formation of the plant cell surface in tip-growing cells are functionally conserved among land plants.</title>
        <authorList>
            <person name="Honkanen S."/>
            <person name="Jones V.A."/>
            <person name="Morieri G."/>
            <person name="Champion C."/>
            <person name="Hetherington A.J."/>
            <person name="Kelly S."/>
            <person name="Saint-Marcoux D."/>
            <person name="Proust H."/>
            <person name="Prescott H."/>
            <person name="Dolan L."/>
        </authorList>
    </citation>
    <scope>NUCLEOTIDE SEQUENCE [LARGE SCALE GENOMIC DNA]</scope>
    <source>
        <tissue evidence="9">Whole gametophyte</tissue>
    </source>
</reference>